<dbReference type="GO" id="GO:0004519">
    <property type="term" value="F:endonuclease activity"/>
    <property type="evidence" value="ECO:0007669"/>
    <property type="project" value="UniProtKB-KW"/>
</dbReference>
<sequence>MDNINFHKNTIIKVLIESVGCSILFLPTYSPI</sequence>
<dbReference type="InterPro" id="IPR038717">
    <property type="entry name" value="Tc1-like_DDE_dom"/>
</dbReference>
<dbReference type="PATRIC" id="fig|1359184.3.peg.1524"/>
<dbReference type="EMBL" id="LANO01000033">
    <property type="protein sequence ID" value="KJV51976.1"/>
    <property type="molecule type" value="Genomic_DNA"/>
</dbReference>
<protein>
    <submittedName>
        <fullName evidence="2">DDE superendonuclease family protein</fullName>
    </submittedName>
</protein>
<keyword evidence="2" id="KW-0378">Hydrolase</keyword>
<evidence type="ECO:0000259" key="1">
    <source>
        <dbReference type="Pfam" id="PF13358"/>
    </source>
</evidence>
<accession>A0A0F3M8K0</accession>
<dbReference type="Pfam" id="PF13358">
    <property type="entry name" value="DDE_3"/>
    <property type="match status" value="1"/>
</dbReference>
<name>A0A0F3M8K0_ORITS</name>
<reference evidence="2 3" key="1">
    <citation type="submission" date="2015-02" db="EMBL/GenBank/DDBJ databases">
        <title>Genome Sequencing of Rickettsiales.</title>
        <authorList>
            <person name="Daugherty S.C."/>
            <person name="Su Q."/>
            <person name="Abolude K."/>
            <person name="Beier-Sexton M."/>
            <person name="Carlyon J.A."/>
            <person name="Carter R."/>
            <person name="Day N.P."/>
            <person name="Dumler S.J."/>
            <person name="Dyachenko V."/>
            <person name="Godinez A."/>
            <person name="Kurtti T.J."/>
            <person name="Lichay M."/>
            <person name="Mullins K.E."/>
            <person name="Ott S."/>
            <person name="Pappas-Brown V."/>
            <person name="Paris D.H."/>
            <person name="Patel P."/>
            <person name="Richards A.L."/>
            <person name="Sadzewicz L."/>
            <person name="Sears K."/>
            <person name="Seidman D."/>
            <person name="Sengamalay N."/>
            <person name="Stenos J."/>
            <person name="Tallon L.J."/>
            <person name="Vincent G."/>
            <person name="Fraser C.M."/>
            <person name="Munderloh U."/>
            <person name="Dunning-Hotopp J.C."/>
        </authorList>
    </citation>
    <scope>NUCLEOTIDE SEQUENCE [LARGE SCALE GENOMIC DNA]</scope>
    <source>
        <strain evidence="2 3">Gilliam</strain>
    </source>
</reference>
<keyword evidence="2" id="KW-0540">Nuclease</keyword>
<dbReference type="Proteomes" id="UP000033769">
    <property type="component" value="Unassembled WGS sequence"/>
</dbReference>
<comment type="caution">
    <text evidence="2">The sequence shown here is derived from an EMBL/GenBank/DDBJ whole genome shotgun (WGS) entry which is preliminary data.</text>
</comment>
<dbReference type="AlphaFoldDB" id="A0A0F3M8K0"/>
<proteinExistence type="predicted"/>
<gene>
    <name evidence="2" type="ORF">OTSGILL_1862</name>
</gene>
<feature type="domain" description="Tc1-like transposase DDE" evidence="1">
    <location>
        <begin position="1"/>
        <end position="31"/>
    </location>
</feature>
<organism evidence="2 3">
    <name type="scientific">Orientia tsutsugamushi str. Gilliam</name>
    <dbReference type="NCBI Taxonomy" id="1359184"/>
    <lineage>
        <taxon>Bacteria</taxon>
        <taxon>Pseudomonadati</taxon>
        <taxon>Pseudomonadota</taxon>
        <taxon>Alphaproteobacteria</taxon>
        <taxon>Rickettsiales</taxon>
        <taxon>Rickettsiaceae</taxon>
        <taxon>Rickettsieae</taxon>
        <taxon>Orientia</taxon>
    </lineage>
</organism>
<keyword evidence="2" id="KW-0255">Endonuclease</keyword>
<evidence type="ECO:0000313" key="3">
    <source>
        <dbReference type="Proteomes" id="UP000033769"/>
    </source>
</evidence>
<evidence type="ECO:0000313" key="2">
    <source>
        <dbReference type="EMBL" id="KJV51976.1"/>
    </source>
</evidence>